<protein>
    <submittedName>
        <fullName evidence="2">Ferredoxin</fullName>
    </submittedName>
</protein>
<dbReference type="SUPFAM" id="SSF54862">
    <property type="entry name" value="4Fe-4S ferredoxins"/>
    <property type="match status" value="1"/>
</dbReference>
<gene>
    <name evidence="2" type="ORF">HS1_000303</name>
</gene>
<dbReference type="EMBL" id="CP013015">
    <property type="protein sequence ID" value="AMM40109.1"/>
    <property type="molecule type" value="Genomic_DNA"/>
</dbReference>
<dbReference type="Gene3D" id="3.30.70.20">
    <property type="match status" value="1"/>
</dbReference>
<feature type="domain" description="4Fe-4S ferredoxin-type" evidence="1">
    <location>
        <begin position="76"/>
        <end position="105"/>
    </location>
</feature>
<dbReference type="InterPro" id="IPR017896">
    <property type="entry name" value="4Fe4S_Fe-S-bd"/>
</dbReference>
<name>A0A7U4TG46_DESA2</name>
<dbReference type="Proteomes" id="UP000070560">
    <property type="component" value="Chromosome"/>
</dbReference>
<dbReference type="Pfam" id="PF09383">
    <property type="entry name" value="NIL"/>
    <property type="match status" value="1"/>
</dbReference>
<dbReference type="RefSeq" id="WP_066060410.1">
    <property type="nucleotide sequence ID" value="NZ_CP013015.1"/>
</dbReference>
<organism evidence="2 3">
    <name type="scientific">Desulfofervidus auxilii</name>
    <dbReference type="NCBI Taxonomy" id="1621989"/>
    <lineage>
        <taxon>Bacteria</taxon>
        <taxon>Pseudomonadati</taxon>
        <taxon>Thermodesulfobacteriota</taxon>
        <taxon>Candidatus Desulfofervidia</taxon>
        <taxon>Candidatus Desulfofervidales</taxon>
        <taxon>Candidatus Desulfofervidaceae</taxon>
        <taxon>Candidatus Desulfofervidus</taxon>
    </lineage>
</organism>
<dbReference type="PROSITE" id="PS51379">
    <property type="entry name" value="4FE4S_FER_2"/>
    <property type="match status" value="2"/>
</dbReference>
<reference evidence="2 3" key="1">
    <citation type="submission" date="2015-10" db="EMBL/GenBank/DDBJ databases">
        <title>Candidatus Desulfofervidus auxilii, a hydrogenotrophic sulfate-reducing bacterium involved in the thermophilic anaerobic oxidation of methane.</title>
        <authorList>
            <person name="Krukenberg V."/>
            <person name="Richter M."/>
            <person name="Wegener G."/>
        </authorList>
    </citation>
    <scope>NUCLEOTIDE SEQUENCE [LARGE SCALE GENOMIC DNA]</scope>
    <source>
        <strain evidence="2 3">HS1</strain>
    </source>
</reference>
<evidence type="ECO:0000313" key="2">
    <source>
        <dbReference type="EMBL" id="AMM40109.1"/>
    </source>
</evidence>
<dbReference type="InterPro" id="IPR018449">
    <property type="entry name" value="NIL_domain"/>
</dbReference>
<proteinExistence type="predicted"/>
<dbReference type="SUPFAM" id="SSF55021">
    <property type="entry name" value="ACT-like"/>
    <property type="match status" value="1"/>
</dbReference>
<dbReference type="PANTHER" id="PTHR43122:SF1">
    <property type="entry name" value="IRON-SULFUR-BINDING PROTEIN"/>
    <property type="match status" value="1"/>
</dbReference>
<dbReference type="InterPro" id="IPR045865">
    <property type="entry name" value="ACT-like_dom_sf"/>
</dbReference>
<dbReference type="AlphaFoldDB" id="A0A7U4TG46"/>
<dbReference type="Pfam" id="PF12838">
    <property type="entry name" value="Fer4_7"/>
    <property type="match status" value="1"/>
</dbReference>
<dbReference type="Gene3D" id="3.30.70.260">
    <property type="match status" value="1"/>
</dbReference>
<dbReference type="KEGG" id="daw:HS1_000303"/>
<dbReference type="OrthoDB" id="9808559at2"/>
<dbReference type="PANTHER" id="PTHR43122">
    <property type="entry name" value="FERREDOXIN SUBUNIT OF PYRUVATE:FLAVODOXIN OXIDOREDUCTASE-RELATED"/>
    <property type="match status" value="1"/>
</dbReference>
<accession>A0A7U4TG46</accession>
<feature type="domain" description="4Fe-4S ferredoxin-type" evidence="1">
    <location>
        <begin position="107"/>
        <end position="136"/>
    </location>
</feature>
<keyword evidence="3" id="KW-1185">Reference proteome</keyword>
<evidence type="ECO:0000259" key="1">
    <source>
        <dbReference type="PROSITE" id="PS51379"/>
    </source>
</evidence>
<evidence type="ECO:0000313" key="3">
    <source>
        <dbReference type="Proteomes" id="UP000070560"/>
    </source>
</evidence>
<dbReference type="SMART" id="SM00930">
    <property type="entry name" value="NIL"/>
    <property type="match status" value="1"/>
</dbReference>
<sequence length="139" mass="15681">MIKKKYLLVFPPHAVEQPVTYHLIHDHDLIINILKASVTPGKKGKLMVEMEGTEANLNRAMAYLASMSVEAHPVIEGIRWREDKCVHCTACVPGCPGQCFEVNRETMRISYIPERCIRCRHCLSVCAYGAIELIEENAS</sequence>